<accession>A0ABS1VZA9</accession>
<dbReference type="RefSeq" id="WP_202996529.1">
    <property type="nucleotide sequence ID" value="NZ_JAENHO010000012.1"/>
</dbReference>
<gene>
    <name evidence="1" type="ORF">JKJ07_36485</name>
</gene>
<evidence type="ECO:0000313" key="2">
    <source>
        <dbReference type="Proteomes" id="UP000598996"/>
    </source>
</evidence>
<dbReference type="EMBL" id="JAENHO010000012">
    <property type="protein sequence ID" value="MBL7259832.1"/>
    <property type="molecule type" value="Genomic_DNA"/>
</dbReference>
<protein>
    <submittedName>
        <fullName evidence="1">GrpB family protein</fullName>
    </submittedName>
</protein>
<name>A0ABS1VZA9_9ACTN</name>
<organism evidence="1 2">
    <name type="scientific">Paractinoplanes lichenicola</name>
    <dbReference type="NCBI Taxonomy" id="2802976"/>
    <lineage>
        <taxon>Bacteria</taxon>
        <taxon>Bacillati</taxon>
        <taxon>Actinomycetota</taxon>
        <taxon>Actinomycetes</taxon>
        <taxon>Micromonosporales</taxon>
        <taxon>Micromonosporaceae</taxon>
        <taxon>Paractinoplanes</taxon>
    </lineage>
</organism>
<evidence type="ECO:0000313" key="1">
    <source>
        <dbReference type="EMBL" id="MBL7259832.1"/>
    </source>
</evidence>
<proteinExistence type="predicted"/>
<comment type="caution">
    <text evidence="1">The sequence shown here is derived from an EMBL/GenBank/DDBJ whole genome shotgun (WGS) entry which is preliminary data.</text>
</comment>
<reference evidence="1 2" key="1">
    <citation type="submission" date="2021-01" db="EMBL/GenBank/DDBJ databases">
        <title>Actinoplanes sp. nov. LDG1-01 isolated from lichen.</title>
        <authorList>
            <person name="Saeng-In P."/>
            <person name="Phongsopitanun W."/>
            <person name="Kanchanasin P."/>
            <person name="Yuki M."/>
            <person name="Kudo T."/>
            <person name="Ohkuma M."/>
            <person name="Tanasupawat S."/>
        </authorList>
    </citation>
    <scope>NUCLEOTIDE SEQUENCE [LARGE SCALE GENOMIC DNA]</scope>
    <source>
        <strain evidence="1 2">LDG1-01</strain>
    </source>
</reference>
<sequence>MIISNGGERVPGAFFRDWLRTYPDDRDLSATTKRRPAAAPGDYNLAKCDVIDQICARIFAAGPAPAPA</sequence>
<dbReference type="Proteomes" id="UP000598996">
    <property type="component" value="Unassembled WGS sequence"/>
</dbReference>
<keyword evidence="2" id="KW-1185">Reference proteome</keyword>